<sequence>MEYVKRPIRVATAPSAQRAYLTTFFLVATSLTLLGIATLAYPVFYYSYVPKKVVSVPVHLQYNAGVNPYGLTSVSKDLMLETSYDVAVELILPRSPPNLDRGNFMVALFAMKSAPNNPAHLWAVPDDPYKHVNADSVIFSSRRPALIPYADPLVSASSRLLFLPYHIFVPESEQATLTIPMGELVEFRDQLPLSMLLDVQAGQSLQVYSARIELVARLRGIRWAMYNHRIISFFVCTACFWIAEMTSMGFAWLLLSYCLSGRGKTKAAVQQNTNAGAGDGSDHTAAAVRREAEVTGGGKPEVKREAGEDVTGKARIKEESVERNTRALDSPRRTSDADNEESAGVRDLSAYNHDENRGLLRRRLSQKSIS</sequence>
<feature type="transmembrane region" description="Helical" evidence="8">
    <location>
        <begin position="20"/>
        <end position="44"/>
    </location>
</feature>
<evidence type="ECO:0000256" key="6">
    <source>
        <dbReference type="ARBA" id="ARBA00023136"/>
    </source>
</evidence>
<dbReference type="GO" id="GO:0006629">
    <property type="term" value="P:lipid metabolic process"/>
    <property type="evidence" value="ECO:0007669"/>
    <property type="project" value="UniProtKB-KW"/>
</dbReference>
<dbReference type="OrthoDB" id="3990054at2759"/>
<reference evidence="9 10" key="1">
    <citation type="submission" date="2016-07" db="EMBL/GenBank/DDBJ databases">
        <title>Pervasive Adenine N6-methylation of Active Genes in Fungi.</title>
        <authorList>
            <consortium name="DOE Joint Genome Institute"/>
            <person name="Mondo S.J."/>
            <person name="Dannebaum R.O."/>
            <person name="Kuo R.C."/>
            <person name="Labutti K."/>
            <person name="Haridas S."/>
            <person name="Kuo A."/>
            <person name="Salamov A."/>
            <person name="Ahrendt S.R."/>
            <person name="Lipzen A."/>
            <person name="Sullivan W."/>
            <person name="Andreopoulos W.B."/>
            <person name="Clum A."/>
            <person name="Lindquist E."/>
            <person name="Daum C."/>
            <person name="Ramamoorthy G.K."/>
            <person name="Gryganskyi A."/>
            <person name="Culley D."/>
            <person name="Magnuson J.K."/>
            <person name="James T.Y."/>
            <person name="O'Malley M.A."/>
            <person name="Stajich J.E."/>
            <person name="Spatafora J.W."/>
            <person name="Visel A."/>
            <person name="Grigoriev I.V."/>
        </authorList>
    </citation>
    <scope>NUCLEOTIDE SEQUENCE [LARGE SCALE GENOMIC DNA]</scope>
    <source>
        <strain evidence="9 10">CBS 129021</strain>
    </source>
</reference>
<evidence type="ECO:0000313" key="9">
    <source>
        <dbReference type="EMBL" id="ORY62647.1"/>
    </source>
</evidence>
<keyword evidence="3" id="KW-0256">Endoplasmic reticulum</keyword>
<keyword evidence="2 8" id="KW-0812">Transmembrane</keyword>
<dbReference type="AlphaFoldDB" id="A0A1Y2DTS0"/>
<dbReference type="GeneID" id="63776837"/>
<dbReference type="CDD" id="cd23995">
    <property type="entry name" value="Seipin_BSCL2_like"/>
    <property type="match status" value="1"/>
</dbReference>
<comment type="caution">
    <text evidence="9">The sequence shown here is derived from an EMBL/GenBank/DDBJ whole genome shotgun (WGS) entry which is preliminary data.</text>
</comment>
<dbReference type="PANTHER" id="PTHR21212:SF0">
    <property type="entry name" value="SEIPIN"/>
    <property type="match status" value="1"/>
</dbReference>
<accession>A0A1Y2DTS0</accession>
<evidence type="ECO:0000256" key="3">
    <source>
        <dbReference type="ARBA" id="ARBA00022824"/>
    </source>
</evidence>
<evidence type="ECO:0000256" key="7">
    <source>
        <dbReference type="SAM" id="MobiDB-lite"/>
    </source>
</evidence>
<dbReference type="InParanoid" id="A0A1Y2DTS0"/>
<organism evidence="9 10">
    <name type="scientific">Pseudomassariella vexata</name>
    <dbReference type="NCBI Taxonomy" id="1141098"/>
    <lineage>
        <taxon>Eukaryota</taxon>
        <taxon>Fungi</taxon>
        <taxon>Dikarya</taxon>
        <taxon>Ascomycota</taxon>
        <taxon>Pezizomycotina</taxon>
        <taxon>Sordariomycetes</taxon>
        <taxon>Xylariomycetidae</taxon>
        <taxon>Amphisphaeriales</taxon>
        <taxon>Pseudomassariaceae</taxon>
        <taxon>Pseudomassariella</taxon>
    </lineage>
</organism>
<evidence type="ECO:0000256" key="8">
    <source>
        <dbReference type="SAM" id="Phobius"/>
    </source>
</evidence>
<evidence type="ECO:0000256" key="2">
    <source>
        <dbReference type="ARBA" id="ARBA00022692"/>
    </source>
</evidence>
<keyword evidence="4 8" id="KW-1133">Transmembrane helix</keyword>
<evidence type="ECO:0000256" key="1">
    <source>
        <dbReference type="ARBA" id="ARBA00004477"/>
    </source>
</evidence>
<evidence type="ECO:0000256" key="5">
    <source>
        <dbReference type="ARBA" id="ARBA00023098"/>
    </source>
</evidence>
<evidence type="ECO:0000256" key="4">
    <source>
        <dbReference type="ARBA" id="ARBA00022989"/>
    </source>
</evidence>
<feature type="region of interest" description="Disordered" evidence="7">
    <location>
        <begin position="290"/>
        <end position="356"/>
    </location>
</feature>
<dbReference type="Pfam" id="PF06775">
    <property type="entry name" value="Seipin"/>
    <property type="match status" value="1"/>
</dbReference>
<dbReference type="InterPro" id="IPR009617">
    <property type="entry name" value="Seipin"/>
</dbReference>
<dbReference type="STRING" id="1141098.A0A1Y2DTS0"/>
<dbReference type="RefSeq" id="XP_040714483.1">
    <property type="nucleotide sequence ID" value="XM_040860625.1"/>
</dbReference>
<protein>
    <submittedName>
        <fullName evidence="9">Putative adipose-regulatory protein-domain-containing protein</fullName>
    </submittedName>
</protein>
<gene>
    <name evidence="9" type="ORF">BCR38DRAFT_439372</name>
</gene>
<dbReference type="EMBL" id="MCFJ01000009">
    <property type="protein sequence ID" value="ORY62647.1"/>
    <property type="molecule type" value="Genomic_DNA"/>
</dbReference>
<dbReference type="GO" id="GO:0140042">
    <property type="term" value="P:lipid droplet formation"/>
    <property type="evidence" value="ECO:0007669"/>
    <property type="project" value="UniProtKB-ARBA"/>
</dbReference>
<comment type="subcellular location">
    <subcellularLocation>
        <location evidence="1">Endoplasmic reticulum membrane</location>
        <topology evidence="1">Multi-pass membrane protein</topology>
    </subcellularLocation>
</comment>
<name>A0A1Y2DTS0_9PEZI</name>
<feature type="transmembrane region" description="Helical" evidence="8">
    <location>
        <begin position="230"/>
        <end position="255"/>
    </location>
</feature>
<keyword evidence="6 8" id="KW-0472">Membrane</keyword>
<feature type="compositionally biased region" description="Basic and acidic residues" evidence="7">
    <location>
        <begin position="300"/>
        <end position="336"/>
    </location>
</feature>
<keyword evidence="10" id="KW-1185">Reference proteome</keyword>
<dbReference type="PANTHER" id="PTHR21212">
    <property type="entry name" value="BERNARDINELLI-SEIP CONGENITAL LIPODYSTROPHY 2 HOMOLOG BSCL2 PROTEIN"/>
    <property type="match status" value="1"/>
</dbReference>
<dbReference type="GO" id="GO:0005789">
    <property type="term" value="C:endoplasmic reticulum membrane"/>
    <property type="evidence" value="ECO:0007669"/>
    <property type="project" value="UniProtKB-SubCell"/>
</dbReference>
<keyword evidence="5" id="KW-0443">Lipid metabolism</keyword>
<evidence type="ECO:0000313" key="10">
    <source>
        <dbReference type="Proteomes" id="UP000193689"/>
    </source>
</evidence>
<dbReference type="Proteomes" id="UP000193689">
    <property type="component" value="Unassembled WGS sequence"/>
</dbReference>
<proteinExistence type="predicted"/>